<dbReference type="AlphaFoldDB" id="A0A0V1LLC3"/>
<protein>
    <submittedName>
        <fullName evidence="1">Uncharacterized protein</fullName>
    </submittedName>
</protein>
<evidence type="ECO:0000313" key="2">
    <source>
        <dbReference type="Proteomes" id="UP000054721"/>
    </source>
</evidence>
<gene>
    <name evidence="1" type="ORF">T02_74</name>
</gene>
<organism evidence="1 2">
    <name type="scientific">Trichinella nativa</name>
    <dbReference type="NCBI Taxonomy" id="6335"/>
    <lineage>
        <taxon>Eukaryota</taxon>
        <taxon>Metazoa</taxon>
        <taxon>Ecdysozoa</taxon>
        <taxon>Nematoda</taxon>
        <taxon>Enoplea</taxon>
        <taxon>Dorylaimia</taxon>
        <taxon>Trichinellida</taxon>
        <taxon>Trichinellidae</taxon>
        <taxon>Trichinella</taxon>
    </lineage>
</organism>
<dbReference type="Proteomes" id="UP000054721">
    <property type="component" value="Unassembled WGS sequence"/>
</dbReference>
<comment type="caution">
    <text evidence="1">The sequence shown here is derived from an EMBL/GenBank/DDBJ whole genome shotgun (WGS) entry which is preliminary data.</text>
</comment>
<keyword evidence="2" id="KW-1185">Reference proteome</keyword>
<evidence type="ECO:0000313" key="1">
    <source>
        <dbReference type="EMBL" id="KRZ59986.1"/>
    </source>
</evidence>
<accession>A0A0V1LLC3</accession>
<dbReference type="EMBL" id="JYDW01000034">
    <property type="protein sequence ID" value="KRZ59986.1"/>
    <property type="molecule type" value="Genomic_DNA"/>
</dbReference>
<proteinExistence type="predicted"/>
<sequence>MKAEAADGSGRNLSSHEQANSWPNSGGLFRSLCDPFPPFVNFVCGLRHFRLSMIITPTTTIIMIMIINETTTASVDCICRLYNKEEINGLSAQGSSRLKSKQHEETPFERERPKMCRTNAARLWQNYQHRQQRPPLCKFFLSTEIGNKVHFLLLSLRIAIENGSQFVLYQ</sequence>
<name>A0A0V1LLC3_9BILA</name>
<reference evidence="1 2" key="1">
    <citation type="submission" date="2015-05" db="EMBL/GenBank/DDBJ databases">
        <title>Evolution of Trichinella species and genotypes.</title>
        <authorList>
            <person name="Korhonen P.K."/>
            <person name="Edoardo P."/>
            <person name="Giuseppe L.R."/>
            <person name="Gasser R.B."/>
        </authorList>
    </citation>
    <scope>NUCLEOTIDE SEQUENCE [LARGE SCALE GENOMIC DNA]</scope>
    <source>
        <strain evidence="1">ISS10</strain>
    </source>
</reference>